<dbReference type="RefSeq" id="WP_192376026.1">
    <property type="nucleotide sequence ID" value="NZ_CAJHIV010000001.1"/>
</dbReference>
<comment type="caution">
    <text evidence="1">The sequence shown here is derived from an EMBL/GenBank/DDBJ whole genome shotgun (WGS) entry which is preliminary data.</text>
</comment>
<dbReference type="InterPro" id="IPR027417">
    <property type="entry name" value="P-loop_NTPase"/>
</dbReference>
<dbReference type="Gene3D" id="3.40.50.300">
    <property type="entry name" value="P-loop containing nucleotide triphosphate hydrolases"/>
    <property type="match status" value="1"/>
</dbReference>
<dbReference type="EMBL" id="JACXSS010000001">
    <property type="protein sequence ID" value="MBD9357767.1"/>
    <property type="molecule type" value="Genomic_DNA"/>
</dbReference>
<name>A0ABR9D3R4_9GAMM</name>
<keyword evidence="1" id="KW-0418">Kinase</keyword>
<dbReference type="NCBIfam" id="TIGR04352">
    <property type="entry name" value="HprK_rel_A"/>
    <property type="match status" value="1"/>
</dbReference>
<dbReference type="InterPro" id="IPR027600">
    <property type="entry name" value="HprK-rel_A"/>
</dbReference>
<evidence type="ECO:0000313" key="2">
    <source>
        <dbReference type="Proteomes" id="UP000652176"/>
    </source>
</evidence>
<accession>A0ABR9D3R4</accession>
<organism evidence="1 2">
    <name type="scientific">Methylomonas albis</name>
    <dbReference type="NCBI Taxonomy" id="1854563"/>
    <lineage>
        <taxon>Bacteria</taxon>
        <taxon>Pseudomonadati</taxon>
        <taxon>Pseudomonadota</taxon>
        <taxon>Gammaproteobacteria</taxon>
        <taxon>Methylococcales</taxon>
        <taxon>Methylococcaceae</taxon>
        <taxon>Methylomonas</taxon>
    </lineage>
</organism>
<dbReference type="GO" id="GO:0016301">
    <property type="term" value="F:kinase activity"/>
    <property type="evidence" value="ECO:0007669"/>
    <property type="project" value="UniProtKB-KW"/>
</dbReference>
<dbReference type="Proteomes" id="UP000652176">
    <property type="component" value="Unassembled WGS sequence"/>
</dbReference>
<evidence type="ECO:0000313" key="1">
    <source>
        <dbReference type="EMBL" id="MBD9357767.1"/>
    </source>
</evidence>
<dbReference type="SUPFAM" id="SSF53795">
    <property type="entry name" value="PEP carboxykinase-like"/>
    <property type="match status" value="1"/>
</dbReference>
<reference evidence="1 2" key="1">
    <citation type="submission" date="2020-09" db="EMBL/GenBank/DDBJ databases">
        <title>Methylomonas albis sp. nov. and Methylomonas fluvii sp. nov.: Two cold-adapted methanotrophs from the River Elbe and an amended description of Methylovulum psychrotolerans strain Eb1.</title>
        <authorList>
            <person name="Bussmann I.K."/>
            <person name="Klings K.-W."/>
            <person name="Warnstedt J."/>
            <person name="Hoppert M."/>
            <person name="Saborowski A."/>
            <person name="Horn F."/>
            <person name="Liebner S."/>
        </authorList>
    </citation>
    <scope>NUCLEOTIDE SEQUENCE [LARGE SCALE GENOMIC DNA]</scope>
    <source>
        <strain evidence="1 2">EbA</strain>
    </source>
</reference>
<keyword evidence="2" id="KW-1185">Reference proteome</keyword>
<keyword evidence="1" id="KW-0808">Transferase</keyword>
<proteinExistence type="predicted"/>
<gene>
    <name evidence="1" type="ORF">IE877_18155</name>
</gene>
<sequence>MTDANFAKQLACSGLIVESGPFKFLIRSAIPAIAQNLACLYAGQSEFASKDVPSVFFDFVVSIDLPNGIRSLFHKQAQFYLDDRVIFNPFPLHHATAMLEWGMNWCISTQIHTYLIIHAAVIERDGFAAVLPAPPGSGKSTLCAALVQEGWRLLSDELTLIDLSNGYAVPMPRPIGLKNQSIQILANRYPQAVFGALSSDTLKGSVCHLKPPIESIAMQKVVCPIAWIVFPQYLADAETDLCDKPKGESFMALADNAFNYSHLGTVAFDILKQVVDRAACHGFTYSQLDEAIAVFNRLEARDAI</sequence>
<protein>
    <submittedName>
        <fullName evidence="1">HprK-related kinase A</fullName>
    </submittedName>
</protein>